<dbReference type="EMBL" id="CP015756">
    <property type="protein sequence ID" value="APC40233.1"/>
    <property type="molecule type" value="Genomic_DNA"/>
</dbReference>
<evidence type="ECO:0000256" key="1">
    <source>
        <dbReference type="SAM" id="Phobius"/>
    </source>
</evidence>
<evidence type="ECO:0000313" key="4">
    <source>
        <dbReference type="Proteomes" id="UP000182569"/>
    </source>
</evidence>
<evidence type="ECO:0000313" key="3">
    <source>
        <dbReference type="EMBL" id="APC40233.1"/>
    </source>
</evidence>
<keyword evidence="1" id="KW-1133">Transmembrane helix</keyword>
<dbReference type="SUPFAM" id="SSF88713">
    <property type="entry name" value="Glycoside hydrolase/deacetylase"/>
    <property type="match status" value="1"/>
</dbReference>
<dbReference type="Proteomes" id="UP000182569">
    <property type="component" value="Chromosome"/>
</dbReference>
<organism evidence="3 4">
    <name type="scientific">Clostridium estertheticum subsp. estertheticum</name>
    <dbReference type="NCBI Taxonomy" id="1552"/>
    <lineage>
        <taxon>Bacteria</taxon>
        <taxon>Bacillati</taxon>
        <taxon>Bacillota</taxon>
        <taxon>Clostridia</taxon>
        <taxon>Eubacteriales</taxon>
        <taxon>Clostridiaceae</taxon>
        <taxon>Clostridium</taxon>
    </lineage>
</organism>
<dbReference type="InterPro" id="IPR050248">
    <property type="entry name" value="Polysacc_deacetylase_ArnD"/>
</dbReference>
<sequence>MMKLKSKRKIVIIKKERFILVISVFIILLCLIFYIGSKVTSKKQVVNNVNTTKVTLPQPRTDVNMNAREVKSINKELNSDSSSTNVYNSDGHKIAYLTFDDGPCDKTTPGILKVLDSYNIKATFFIVGSYAIKYPDLVKKEAMDGQAIGNHTYSHNYNYLYSNTNTFLSDVNKCETTLKSILGSDFNSKLVRFPGGSVGKKLEPFIVALKSDGYHYIDWNDLTGDAEGQNIPVDMLLANLKKNTEGKGHVVILMHDLSTKATTVQALPKVIDYLKSKGYSFKTLS</sequence>
<dbReference type="InterPro" id="IPR002509">
    <property type="entry name" value="NODB_dom"/>
</dbReference>
<dbReference type="Gene3D" id="3.20.20.370">
    <property type="entry name" value="Glycoside hydrolase/deacetylase"/>
    <property type="match status" value="1"/>
</dbReference>
<feature type="transmembrane region" description="Helical" evidence="1">
    <location>
        <begin position="18"/>
        <end position="36"/>
    </location>
</feature>
<dbReference type="PANTHER" id="PTHR10587:SF125">
    <property type="entry name" value="POLYSACCHARIDE DEACETYLASE YHEN-RELATED"/>
    <property type="match status" value="1"/>
</dbReference>
<dbReference type="Pfam" id="PF01522">
    <property type="entry name" value="Polysacc_deac_1"/>
    <property type="match status" value="1"/>
</dbReference>
<dbReference type="GO" id="GO:0016810">
    <property type="term" value="F:hydrolase activity, acting on carbon-nitrogen (but not peptide) bonds"/>
    <property type="evidence" value="ECO:0007669"/>
    <property type="project" value="InterPro"/>
</dbReference>
<dbReference type="GO" id="GO:0005975">
    <property type="term" value="P:carbohydrate metabolic process"/>
    <property type="evidence" value="ECO:0007669"/>
    <property type="project" value="InterPro"/>
</dbReference>
<name>A0A1J0GFU1_9CLOT</name>
<dbReference type="PANTHER" id="PTHR10587">
    <property type="entry name" value="GLYCOSYL TRANSFERASE-RELATED"/>
    <property type="match status" value="1"/>
</dbReference>
<proteinExistence type="predicted"/>
<keyword evidence="1" id="KW-0812">Transmembrane</keyword>
<protein>
    <recommendedName>
        <fullName evidence="2">NodB homology domain-containing protein</fullName>
    </recommendedName>
</protein>
<dbReference type="KEGG" id="ceu:A7L45_09220"/>
<keyword evidence="4" id="KW-1185">Reference proteome</keyword>
<dbReference type="CDD" id="cd10944">
    <property type="entry name" value="CE4_SmPgdA_like"/>
    <property type="match status" value="1"/>
</dbReference>
<evidence type="ECO:0000259" key="2">
    <source>
        <dbReference type="PROSITE" id="PS51677"/>
    </source>
</evidence>
<accession>A0A1J0GFU1</accession>
<dbReference type="InterPro" id="IPR011330">
    <property type="entry name" value="Glyco_hydro/deAcase_b/a-brl"/>
</dbReference>
<gene>
    <name evidence="3" type="ORF">A7L45_09220</name>
</gene>
<dbReference type="OrthoDB" id="258610at2"/>
<reference evidence="4" key="1">
    <citation type="journal article" date="2016" name="Front. Microbiol.">
        <title>Complete Genome Sequence of Clostridium estertheticum DSM 8809, a Microbe Identified in Spoiled Vacuum Packed Beef.</title>
        <authorList>
            <person name="Yu Z."/>
            <person name="Gunn L."/>
            <person name="Brennan E."/>
            <person name="Reid R."/>
            <person name="Wall P.G."/>
            <person name="Gaora O.P."/>
            <person name="Hurley D."/>
            <person name="Bolton D."/>
            <person name="Fanning S."/>
        </authorList>
    </citation>
    <scope>NUCLEOTIDE SEQUENCE [LARGE SCALE GENOMIC DNA]</scope>
    <source>
        <strain evidence="4">DSM 8809</strain>
    </source>
</reference>
<dbReference type="AlphaFoldDB" id="A0A1J0GFU1"/>
<dbReference type="PROSITE" id="PS51677">
    <property type="entry name" value="NODB"/>
    <property type="match status" value="1"/>
</dbReference>
<dbReference type="RefSeq" id="WP_071612524.1">
    <property type="nucleotide sequence ID" value="NZ_CP015756.1"/>
</dbReference>
<feature type="domain" description="NodB homology" evidence="2">
    <location>
        <begin position="93"/>
        <end position="282"/>
    </location>
</feature>
<keyword evidence="1" id="KW-0472">Membrane</keyword>